<reference evidence="1 2" key="1">
    <citation type="submission" date="2018-04" db="EMBL/GenBank/DDBJ databases">
        <title>Complete genome uncultured novel isolate.</title>
        <authorList>
            <person name="Merlino G."/>
        </authorList>
    </citation>
    <scope>NUCLEOTIDE SEQUENCE [LARGE SCALE GENOMIC DNA]</scope>
    <source>
        <strain evidence="2">R1DC9</strain>
    </source>
</reference>
<name>A0A4D7JDG5_9BACT</name>
<sequence>MKVLVFIIGFLLSFISYSQLNQDSINQSKTHYNNIIVPDSIFQKAPRHAIYGEFNVLYLYGVYERLYRLNKTVQFSAGAGIGLGLGYSGYGEYPLIIFLKPSFLVGGPKHNLEFGTFFTPQRRSWGKFSPHLGYRLVKPGGFIFRAEIVLIMQFEKDEIYPHDEWVDIFPLPGIAIGKTF</sequence>
<organism evidence="1 2">
    <name type="scientific">Mangrovivirga cuniculi</name>
    <dbReference type="NCBI Taxonomy" id="2715131"/>
    <lineage>
        <taxon>Bacteria</taxon>
        <taxon>Pseudomonadati</taxon>
        <taxon>Bacteroidota</taxon>
        <taxon>Cytophagia</taxon>
        <taxon>Cytophagales</taxon>
        <taxon>Mangrovivirgaceae</taxon>
        <taxon>Mangrovivirga</taxon>
    </lineage>
</organism>
<accession>A0A4D7JDG5</accession>
<keyword evidence="2" id="KW-1185">Reference proteome</keyword>
<dbReference type="RefSeq" id="WP_137088890.1">
    <property type="nucleotide sequence ID" value="NZ_CP028923.1"/>
</dbReference>
<proteinExistence type="predicted"/>
<evidence type="ECO:0000313" key="2">
    <source>
        <dbReference type="Proteomes" id="UP000298616"/>
    </source>
</evidence>
<dbReference type="Proteomes" id="UP000298616">
    <property type="component" value="Chromosome"/>
</dbReference>
<dbReference type="KEGG" id="fpf:DCC35_00280"/>
<gene>
    <name evidence="1" type="ORF">DCC35_00280</name>
</gene>
<dbReference type="EMBL" id="CP028923">
    <property type="protein sequence ID" value="QCK13293.1"/>
    <property type="molecule type" value="Genomic_DNA"/>
</dbReference>
<dbReference type="OrthoDB" id="966005at2"/>
<dbReference type="AlphaFoldDB" id="A0A4D7JDG5"/>
<evidence type="ECO:0000313" key="1">
    <source>
        <dbReference type="EMBL" id="QCK13293.1"/>
    </source>
</evidence>
<protein>
    <submittedName>
        <fullName evidence="1">Uncharacterized protein</fullName>
    </submittedName>
</protein>